<protein>
    <submittedName>
        <fullName evidence="2">VIR protein</fullName>
    </submittedName>
</protein>
<proteinExistence type="predicted"/>
<dbReference type="EMBL" id="FLZR02000049">
    <property type="protein sequence ID" value="VVA00210.1"/>
    <property type="molecule type" value="Genomic_DNA"/>
</dbReference>
<keyword evidence="1" id="KW-0472">Membrane</keyword>
<dbReference type="VEuPathDB" id="PlasmoDB:PVPAM_060039800"/>
<keyword evidence="1" id="KW-0812">Transmembrane</keyword>
<name>A0A565A7I4_PLAVI</name>
<evidence type="ECO:0000313" key="2">
    <source>
        <dbReference type="EMBL" id="VVA00210.1"/>
    </source>
</evidence>
<accession>A0A565A7I4</accession>
<dbReference type="VEuPathDB" id="PlasmoDB:PVW1_050007200"/>
<dbReference type="VEuPathDB" id="PlasmoDB:PVX_109790"/>
<dbReference type="Proteomes" id="UP000220605">
    <property type="component" value="Unassembled WGS sequence"/>
</dbReference>
<organism evidence="2">
    <name type="scientific">Plasmodium vivax</name>
    <name type="common">malaria parasite P. vivax</name>
    <dbReference type="NCBI Taxonomy" id="5855"/>
    <lineage>
        <taxon>Eukaryota</taxon>
        <taxon>Sar</taxon>
        <taxon>Alveolata</taxon>
        <taxon>Apicomplexa</taxon>
        <taxon>Aconoidasida</taxon>
        <taxon>Haemosporida</taxon>
        <taxon>Plasmodiidae</taxon>
        <taxon>Plasmodium</taxon>
        <taxon>Plasmodium (Plasmodium)</taxon>
    </lineage>
</organism>
<gene>
    <name evidence="2" type="ORF">PVP01_0009230</name>
</gene>
<evidence type="ECO:0000256" key="1">
    <source>
        <dbReference type="SAM" id="Phobius"/>
    </source>
</evidence>
<feature type="transmembrane region" description="Helical" evidence="1">
    <location>
        <begin position="206"/>
        <end position="227"/>
    </location>
</feature>
<dbReference type="OrthoDB" id="386613at2759"/>
<dbReference type="AlphaFoldDB" id="A0A565A7I4"/>
<sequence>MACNCPKTYERNGENAFEHMCGTEVFKTYHSVWDTRINEYLDYINNIKEPILKYISIYYVQYYIDGYDYYHKSENSQRSAACTYIKRWLRKQKDIFTYGEKCEARKQLWENNFSTLWNKLQSKYVVPEHKNKTKPWCDNHPLTFKTEFSEEVTLPPYCDESIPQETISTNCPLLPVKEECDCSQSVVHEILSPPDQAPAADRTKNLAVTSGFTAAGTLGTLFFLYRFTPMMSWFRRPGMNHVGTDLYMNSGGADAFLRMQHDDGGNNLFYHPSV</sequence>
<keyword evidence="1" id="KW-1133">Transmembrane helix</keyword>
<reference evidence="2" key="1">
    <citation type="submission" date="2016-07" db="EMBL/GenBank/DDBJ databases">
        <authorList>
            <consortium name="Pathogen Informatics"/>
        </authorList>
    </citation>
    <scope>NUCLEOTIDE SEQUENCE</scope>
</reference>
<dbReference type="VEuPathDB" id="PlasmoDB:PVP01_0009230"/>